<keyword evidence="2" id="KW-1185">Reference proteome</keyword>
<dbReference type="Proteomes" id="UP001367508">
    <property type="component" value="Unassembled WGS sequence"/>
</dbReference>
<gene>
    <name evidence="1" type="ORF">VNO77_01339</name>
</gene>
<accession>A0AAN9MSX2</accession>
<evidence type="ECO:0000313" key="1">
    <source>
        <dbReference type="EMBL" id="KAK7359381.1"/>
    </source>
</evidence>
<dbReference type="EMBL" id="JAYMYQ010000001">
    <property type="protein sequence ID" value="KAK7359381.1"/>
    <property type="molecule type" value="Genomic_DNA"/>
</dbReference>
<comment type="caution">
    <text evidence="1">The sequence shown here is derived from an EMBL/GenBank/DDBJ whole genome shotgun (WGS) entry which is preliminary data.</text>
</comment>
<proteinExistence type="predicted"/>
<evidence type="ECO:0000313" key="2">
    <source>
        <dbReference type="Proteomes" id="UP001367508"/>
    </source>
</evidence>
<protein>
    <submittedName>
        <fullName evidence="1">Uncharacterized protein</fullName>
    </submittedName>
</protein>
<reference evidence="1 2" key="1">
    <citation type="submission" date="2024-01" db="EMBL/GenBank/DDBJ databases">
        <title>The genomes of 5 underutilized Papilionoideae crops provide insights into root nodulation and disease resistanc.</title>
        <authorList>
            <person name="Jiang F."/>
        </authorList>
    </citation>
    <scope>NUCLEOTIDE SEQUENCE [LARGE SCALE GENOMIC DNA]</scope>
    <source>
        <strain evidence="1">LVBAO_FW01</strain>
        <tissue evidence="1">Leaves</tissue>
    </source>
</reference>
<name>A0AAN9MSX2_CANGL</name>
<sequence>MSLYLMFDTVTCLRLVSDGFGLNIFTPQTKQQILKSFVIGQFRNVGNMDNGGRLVMMMVQLLGIEVRVTEKG</sequence>
<dbReference type="AlphaFoldDB" id="A0AAN9MSX2"/>
<organism evidence="1 2">
    <name type="scientific">Canavalia gladiata</name>
    <name type="common">Sword bean</name>
    <name type="synonym">Dolichos gladiatus</name>
    <dbReference type="NCBI Taxonomy" id="3824"/>
    <lineage>
        <taxon>Eukaryota</taxon>
        <taxon>Viridiplantae</taxon>
        <taxon>Streptophyta</taxon>
        <taxon>Embryophyta</taxon>
        <taxon>Tracheophyta</taxon>
        <taxon>Spermatophyta</taxon>
        <taxon>Magnoliopsida</taxon>
        <taxon>eudicotyledons</taxon>
        <taxon>Gunneridae</taxon>
        <taxon>Pentapetalae</taxon>
        <taxon>rosids</taxon>
        <taxon>fabids</taxon>
        <taxon>Fabales</taxon>
        <taxon>Fabaceae</taxon>
        <taxon>Papilionoideae</taxon>
        <taxon>50 kb inversion clade</taxon>
        <taxon>NPAAA clade</taxon>
        <taxon>indigoferoid/millettioid clade</taxon>
        <taxon>Phaseoleae</taxon>
        <taxon>Canavalia</taxon>
    </lineage>
</organism>